<dbReference type="AlphaFoldDB" id="A0A6L6QC11"/>
<gene>
    <name evidence="1" type="ORF">GM658_01770</name>
</gene>
<dbReference type="Proteomes" id="UP000472320">
    <property type="component" value="Unassembled WGS sequence"/>
</dbReference>
<name>A0A6L6QC11_9BURK</name>
<organism evidence="1 2">
    <name type="scientific">Massilia eburnea</name>
    <dbReference type="NCBI Taxonomy" id="1776165"/>
    <lineage>
        <taxon>Bacteria</taxon>
        <taxon>Pseudomonadati</taxon>
        <taxon>Pseudomonadota</taxon>
        <taxon>Betaproteobacteria</taxon>
        <taxon>Burkholderiales</taxon>
        <taxon>Oxalobacteraceae</taxon>
        <taxon>Telluria group</taxon>
        <taxon>Massilia</taxon>
    </lineage>
</organism>
<evidence type="ECO:0000313" key="1">
    <source>
        <dbReference type="EMBL" id="MTW09317.1"/>
    </source>
</evidence>
<evidence type="ECO:0000313" key="2">
    <source>
        <dbReference type="Proteomes" id="UP000472320"/>
    </source>
</evidence>
<protein>
    <submittedName>
        <fullName evidence="1">Uncharacterized protein</fullName>
    </submittedName>
</protein>
<accession>A0A6L6QC11</accession>
<proteinExistence type="predicted"/>
<reference evidence="1 2" key="1">
    <citation type="submission" date="2019-11" db="EMBL/GenBank/DDBJ databases">
        <title>Type strains purchased from KCTC, JCM and DSMZ.</title>
        <authorList>
            <person name="Lu H."/>
        </authorList>
    </citation>
    <scope>NUCLEOTIDE SEQUENCE [LARGE SCALE GENOMIC DNA]</scope>
    <source>
        <strain evidence="1 2">JCM 31587</strain>
    </source>
</reference>
<sequence>MYRIPSSEPAHVVEGEVHFKQLELSLSNRAIFEEMLGNRRIRLDRPEDADDVPAFYVPETQKRMLWEADPFKLQERNQTLRIKLNSRRLLFGGNGPAEVISIERINKEARISK</sequence>
<comment type="caution">
    <text evidence="1">The sequence shown here is derived from an EMBL/GenBank/DDBJ whole genome shotgun (WGS) entry which is preliminary data.</text>
</comment>
<dbReference type="EMBL" id="WNKX01000001">
    <property type="protein sequence ID" value="MTW09317.1"/>
    <property type="molecule type" value="Genomic_DNA"/>
</dbReference>
<keyword evidence="2" id="KW-1185">Reference proteome</keyword>
<dbReference type="RefSeq" id="WP_155452287.1">
    <property type="nucleotide sequence ID" value="NZ_WNKX01000001.1"/>
</dbReference>